<dbReference type="Proteomes" id="UP000053958">
    <property type="component" value="Unassembled WGS sequence"/>
</dbReference>
<organism evidence="2 3">
    <name type="scientific">Rasamsonia emersonii (strain ATCC 16479 / CBS 393.64 / IMI 116815)</name>
    <dbReference type="NCBI Taxonomy" id="1408163"/>
    <lineage>
        <taxon>Eukaryota</taxon>
        <taxon>Fungi</taxon>
        <taxon>Dikarya</taxon>
        <taxon>Ascomycota</taxon>
        <taxon>Pezizomycotina</taxon>
        <taxon>Eurotiomycetes</taxon>
        <taxon>Eurotiomycetidae</taxon>
        <taxon>Eurotiales</taxon>
        <taxon>Trichocomaceae</taxon>
        <taxon>Rasamsonia</taxon>
    </lineage>
</organism>
<name>A0A0F4YHV5_RASE3</name>
<accession>A0A0F4YHV5</accession>
<feature type="non-terminal residue" evidence="2">
    <location>
        <position position="1"/>
    </location>
</feature>
<dbReference type="GeneID" id="25320854"/>
<dbReference type="AlphaFoldDB" id="A0A0F4YHV5"/>
<evidence type="ECO:0000256" key="1">
    <source>
        <dbReference type="SAM" id="MobiDB-lite"/>
    </source>
</evidence>
<feature type="region of interest" description="Disordered" evidence="1">
    <location>
        <begin position="1"/>
        <end position="31"/>
    </location>
</feature>
<evidence type="ECO:0000313" key="3">
    <source>
        <dbReference type="Proteomes" id="UP000053958"/>
    </source>
</evidence>
<protein>
    <submittedName>
        <fullName evidence="2">Uncharacterized protein</fullName>
    </submittedName>
</protein>
<dbReference type="RefSeq" id="XP_013324068.1">
    <property type="nucleotide sequence ID" value="XM_013468614.1"/>
</dbReference>
<comment type="caution">
    <text evidence="2">The sequence shown here is derived from an EMBL/GenBank/DDBJ whole genome shotgun (WGS) entry which is preliminary data.</text>
</comment>
<reference evidence="2 3" key="1">
    <citation type="submission" date="2015-04" db="EMBL/GenBank/DDBJ databases">
        <authorList>
            <person name="Heijne W.H."/>
            <person name="Fedorova N.D."/>
            <person name="Nierman W.C."/>
            <person name="Vollebregt A.W."/>
            <person name="Zhao Z."/>
            <person name="Wu L."/>
            <person name="Kumar M."/>
            <person name="Stam H."/>
            <person name="van den Berg M.A."/>
            <person name="Pel H.J."/>
        </authorList>
    </citation>
    <scope>NUCLEOTIDE SEQUENCE [LARGE SCALE GENOMIC DNA]</scope>
    <source>
        <strain evidence="2 3">CBS 393.64</strain>
    </source>
</reference>
<gene>
    <name evidence="2" type="ORF">T310_8636</name>
</gene>
<sequence length="99" mass="11153">ERRSWPAARQRTHTSRRLPARVEDGSGCGTGSSCRTLWPDEPFPVSVSVARPSSRSQCVLLFQSLPFREFPESFRWGRGPASSLPAIDLHMRSLRLDTI</sequence>
<feature type="compositionally biased region" description="Basic residues" evidence="1">
    <location>
        <begin position="10"/>
        <end position="19"/>
    </location>
</feature>
<evidence type="ECO:0000313" key="2">
    <source>
        <dbReference type="EMBL" id="KKA17456.1"/>
    </source>
</evidence>
<proteinExistence type="predicted"/>
<keyword evidence="3" id="KW-1185">Reference proteome</keyword>
<dbReference type="EMBL" id="LASV01000650">
    <property type="protein sequence ID" value="KKA17456.1"/>
    <property type="molecule type" value="Genomic_DNA"/>
</dbReference>